<organism evidence="4 5">
    <name type="scientific">Paraglaciecola aquimarina</name>
    <dbReference type="NCBI Taxonomy" id="1235557"/>
    <lineage>
        <taxon>Bacteria</taxon>
        <taxon>Pseudomonadati</taxon>
        <taxon>Pseudomonadota</taxon>
        <taxon>Gammaproteobacteria</taxon>
        <taxon>Alteromonadales</taxon>
        <taxon>Alteromonadaceae</taxon>
        <taxon>Paraglaciecola</taxon>
    </lineage>
</organism>
<dbReference type="NCBIfam" id="TIGR00254">
    <property type="entry name" value="GGDEF"/>
    <property type="match status" value="1"/>
</dbReference>
<dbReference type="Gene3D" id="3.30.70.270">
    <property type="match status" value="1"/>
</dbReference>
<dbReference type="Proteomes" id="UP001247805">
    <property type="component" value="Unassembled WGS sequence"/>
</dbReference>
<dbReference type="InterPro" id="IPR000160">
    <property type="entry name" value="GGDEF_dom"/>
</dbReference>
<feature type="coiled-coil region" evidence="2">
    <location>
        <begin position="151"/>
        <end position="178"/>
    </location>
</feature>
<dbReference type="RefSeq" id="WP_316025898.1">
    <property type="nucleotide sequence ID" value="NZ_JAWDIO010000002.1"/>
</dbReference>
<dbReference type="InterPro" id="IPR029787">
    <property type="entry name" value="Nucleotide_cyclase"/>
</dbReference>
<evidence type="ECO:0000313" key="5">
    <source>
        <dbReference type="Proteomes" id="UP001247805"/>
    </source>
</evidence>
<evidence type="ECO:0000256" key="2">
    <source>
        <dbReference type="SAM" id="Coils"/>
    </source>
</evidence>
<evidence type="ECO:0000256" key="1">
    <source>
        <dbReference type="ARBA" id="ARBA00012528"/>
    </source>
</evidence>
<dbReference type="CDD" id="cd01949">
    <property type="entry name" value="GGDEF"/>
    <property type="match status" value="1"/>
</dbReference>
<keyword evidence="4" id="KW-0548">Nucleotidyltransferase</keyword>
<protein>
    <recommendedName>
        <fullName evidence="1">diguanylate cyclase</fullName>
        <ecNumber evidence="1">2.7.7.65</ecNumber>
    </recommendedName>
</protein>
<dbReference type="PROSITE" id="PS50887">
    <property type="entry name" value="GGDEF"/>
    <property type="match status" value="1"/>
</dbReference>
<keyword evidence="4" id="KW-0808">Transferase</keyword>
<dbReference type="GO" id="GO:0052621">
    <property type="term" value="F:diguanylate cyclase activity"/>
    <property type="evidence" value="ECO:0007669"/>
    <property type="project" value="UniProtKB-EC"/>
</dbReference>
<name>A0ABU3SW90_9ALTE</name>
<comment type="caution">
    <text evidence="4">The sequence shown here is derived from an EMBL/GenBank/DDBJ whole genome shotgun (WGS) entry which is preliminary data.</text>
</comment>
<dbReference type="Pfam" id="PF00990">
    <property type="entry name" value="GGDEF"/>
    <property type="match status" value="1"/>
</dbReference>
<keyword evidence="2" id="KW-0175">Coiled coil</keyword>
<proteinExistence type="predicted"/>
<dbReference type="PANTHER" id="PTHR45138:SF2">
    <property type="entry name" value="DIGUANYLATE CYCLASE VDCA"/>
    <property type="match status" value="1"/>
</dbReference>
<dbReference type="SUPFAM" id="SSF55073">
    <property type="entry name" value="Nucleotide cyclase"/>
    <property type="match status" value="1"/>
</dbReference>
<sequence length="342" mass="38071">MKFSENSDQAVDFLRQAVPTMMKYNIVPNPLNYTLWYSYYSNLFPLLNKELDETVERYGTCPTIVSETLFLNHISAVDQDNEQQLFAFQKILSVLVDDLSDSLSTTAKQTTDFSKALRGNVSTLATIETQEDLSPILKELSANANAICSANDIFQKQLTAAKTEINSLKEELDNSRREASTDPLTGLLNRRAMESIYLDFVEDSNSSADLTLVIMDIDKFKLFNDTHGHVLGDQILQVVGKLLKNACTDPVVAVRLGGEEFALLCPDHNLQEAHALAESIRSKLAITPYNNKRTGTKIPPITASFGIASRHQDELLISMIERADKSLYAAKEAGRNRVELAT</sequence>
<dbReference type="PANTHER" id="PTHR45138">
    <property type="entry name" value="REGULATORY COMPONENTS OF SENSORY TRANSDUCTION SYSTEM"/>
    <property type="match status" value="1"/>
</dbReference>
<dbReference type="InterPro" id="IPR050469">
    <property type="entry name" value="Diguanylate_Cyclase"/>
</dbReference>
<keyword evidence="5" id="KW-1185">Reference proteome</keyword>
<accession>A0ABU3SW90</accession>
<dbReference type="EMBL" id="JAWDIO010000002">
    <property type="protein sequence ID" value="MDU0354285.1"/>
    <property type="molecule type" value="Genomic_DNA"/>
</dbReference>
<dbReference type="SMART" id="SM00267">
    <property type="entry name" value="GGDEF"/>
    <property type="match status" value="1"/>
</dbReference>
<feature type="domain" description="GGDEF" evidence="3">
    <location>
        <begin position="208"/>
        <end position="342"/>
    </location>
</feature>
<reference evidence="4 5" key="1">
    <citation type="submission" date="2023-10" db="EMBL/GenBank/DDBJ databases">
        <title>Glaciecola aquimarina strain GGW-M5 nov., isolated from a coastal seawater.</title>
        <authorList>
            <person name="Bayburt H."/>
            <person name="Kim J.M."/>
            <person name="Choi B.J."/>
            <person name="Jeon C.O."/>
        </authorList>
    </citation>
    <scope>NUCLEOTIDE SEQUENCE [LARGE SCALE GENOMIC DNA]</scope>
    <source>
        <strain evidence="4 5">KCTC 32108</strain>
    </source>
</reference>
<dbReference type="EC" id="2.7.7.65" evidence="1"/>
<evidence type="ECO:0000313" key="4">
    <source>
        <dbReference type="EMBL" id="MDU0354285.1"/>
    </source>
</evidence>
<evidence type="ECO:0000259" key="3">
    <source>
        <dbReference type="PROSITE" id="PS50887"/>
    </source>
</evidence>
<gene>
    <name evidence="4" type="ORF">RS130_10385</name>
</gene>
<dbReference type="InterPro" id="IPR043128">
    <property type="entry name" value="Rev_trsase/Diguanyl_cyclase"/>
</dbReference>